<evidence type="ECO:0000313" key="4">
    <source>
        <dbReference type="Proteomes" id="UP000023152"/>
    </source>
</evidence>
<feature type="domain" description="Clathrin/coatomer adaptor adaptin-like N-terminal" evidence="2">
    <location>
        <begin position="8"/>
        <end position="249"/>
    </location>
</feature>
<comment type="caution">
    <text evidence="3">The sequence shown here is derived from an EMBL/GenBank/DDBJ whole genome shotgun (WGS) entry which is preliminary data.</text>
</comment>
<name>X6MLX5_RETFI</name>
<proteinExistence type="predicted"/>
<dbReference type="GO" id="GO:0006886">
    <property type="term" value="P:intracellular protein transport"/>
    <property type="evidence" value="ECO:0007669"/>
    <property type="project" value="InterPro"/>
</dbReference>
<dbReference type="PANTHER" id="PTHR10261:SF0">
    <property type="entry name" value="COATOMER SUBUNIT GAMMA-2"/>
    <property type="match status" value="1"/>
</dbReference>
<dbReference type="Pfam" id="PF01602">
    <property type="entry name" value="Adaptin_N"/>
    <property type="match status" value="1"/>
</dbReference>
<dbReference type="Gene3D" id="1.25.10.10">
    <property type="entry name" value="Leucine-rich Repeat Variant"/>
    <property type="match status" value="1"/>
</dbReference>
<protein>
    <recommendedName>
        <fullName evidence="2">Clathrin/coatomer adaptor adaptin-like N-terminal domain-containing protein</fullName>
    </recommendedName>
</protein>
<dbReference type="InterPro" id="IPR011989">
    <property type="entry name" value="ARM-like"/>
</dbReference>
<evidence type="ECO:0000256" key="1">
    <source>
        <dbReference type="SAM" id="Phobius"/>
    </source>
</evidence>
<gene>
    <name evidence="3" type="ORF">RFI_22708</name>
</gene>
<keyword evidence="1" id="KW-0472">Membrane</keyword>
<dbReference type="OrthoDB" id="1074925at2759"/>
<evidence type="ECO:0000313" key="3">
    <source>
        <dbReference type="EMBL" id="ETO14661.1"/>
    </source>
</evidence>
<dbReference type="Proteomes" id="UP000023152">
    <property type="component" value="Unassembled WGS sequence"/>
</dbReference>
<dbReference type="GO" id="GO:0006888">
    <property type="term" value="P:endoplasmic reticulum to Golgi vesicle-mediated transport"/>
    <property type="evidence" value="ECO:0007669"/>
    <property type="project" value="TreeGrafter"/>
</dbReference>
<sequence>MIQSPPESPLARCLLIRYAFSALGNDPDKTLLNFIKGCVKYSKSPMVMFEAAKALCHVPNVAEADISLSMNVLQEFINSPRAVQKFAAVRALSSIVTRFPNLLTPSCTVDLEHLIADPNRNIATLAITTLLKTAAEYSIERLLNSIADFMAEIPDELKVVLIDAIRSVCKKFPKKYESLVGFLAIALREEGGFKYKNKIIDCLLILMQDLERARDMGLDNLCEFIEDCEYPLLSVRILHLIGELGPQFVLDLFCIVSILFFSFFFFLS</sequence>
<dbReference type="GO" id="GO:0005793">
    <property type="term" value="C:endoplasmic reticulum-Golgi intermediate compartment"/>
    <property type="evidence" value="ECO:0007669"/>
    <property type="project" value="TreeGrafter"/>
</dbReference>
<dbReference type="InterPro" id="IPR002553">
    <property type="entry name" value="Clathrin/coatomer_adapt-like_N"/>
</dbReference>
<keyword evidence="1" id="KW-0812">Transmembrane</keyword>
<keyword evidence="4" id="KW-1185">Reference proteome</keyword>
<dbReference type="InterPro" id="IPR017106">
    <property type="entry name" value="Coatomer_gsu"/>
</dbReference>
<feature type="transmembrane region" description="Helical" evidence="1">
    <location>
        <begin position="248"/>
        <end position="267"/>
    </location>
</feature>
<keyword evidence="1" id="KW-1133">Transmembrane helix</keyword>
<dbReference type="SUPFAM" id="SSF48371">
    <property type="entry name" value="ARM repeat"/>
    <property type="match status" value="1"/>
</dbReference>
<dbReference type="OMA" id="RCLLIRY"/>
<dbReference type="GO" id="GO:0006891">
    <property type="term" value="P:intra-Golgi vesicle-mediated transport"/>
    <property type="evidence" value="ECO:0007669"/>
    <property type="project" value="TreeGrafter"/>
</dbReference>
<dbReference type="GO" id="GO:0000139">
    <property type="term" value="C:Golgi membrane"/>
    <property type="evidence" value="ECO:0007669"/>
    <property type="project" value="TreeGrafter"/>
</dbReference>
<dbReference type="EMBL" id="ASPP01019878">
    <property type="protein sequence ID" value="ETO14661.1"/>
    <property type="molecule type" value="Genomic_DNA"/>
</dbReference>
<evidence type="ECO:0000259" key="2">
    <source>
        <dbReference type="Pfam" id="PF01602"/>
    </source>
</evidence>
<dbReference type="PANTHER" id="PTHR10261">
    <property type="entry name" value="COATOMER SUBUNIT GAMMA"/>
    <property type="match status" value="1"/>
</dbReference>
<reference evidence="3 4" key="1">
    <citation type="journal article" date="2013" name="Curr. Biol.">
        <title>The Genome of the Foraminiferan Reticulomyxa filosa.</title>
        <authorList>
            <person name="Glockner G."/>
            <person name="Hulsmann N."/>
            <person name="Schleicher M."/>
            <person name="Noegel A.A."/>
            <person name="Eichinger L."/>
            <person name="Gallinger C."/>
            <person name="Pawlowski J."/>
            <person name="Sierra R."/>
            <person name="Euteneuer U."/>
            <person name="Pillet L."/>
            <person name="Moustafa A."/>
            <person name="Platzer M."/>
            <person name="Groth M."/>
            <person name="Szafranski K."/>
            <person name="Schliwa M."/>
        </authorList>
    </citation>
    <scope>NUCLEOTIDE SEQUENCE [LARGE SCALE GENOMIC DNA]</scope>
</reference>
<dbReference type="GO" id="GO:0030126">
    <property type="term" value="C:COPI vesicle coat"/>
    <property type="evidence" value="ECO:0007669"/>
    <property type="project" value="TreeGrafter"/>
</dbReference>
<accession>X6MLX5</accession>
<dbReference type="InterPro" id="IPR016024">
    <property type="entry name" value="ARM-type_fold"/>
</dbReference>
<organism evidence="3 4">
    <name type="scientific">Reticulomyxa filosa</name>
    <dbReference type="NCBI Taxonomy" id="46433"/>
    <lineage>
        <taxon>Eukaryota</taxon>
        <taxon>Sar</taxon>
        <taxon>Rhizaria</taxon>
        <taxon>Retaria</taxon>
        <taxon>Foraminifera</taxon>
        <taxon>Monothalamids</taxon>
        <taxon>Reticulomyxidae</taxon>
        <taxon>Reticulomyxa</taxon>
    </lineage>
</organism>
<dbReference type="AlphaFoldDB" id="X6MLX5"/>
<dbReference type="GO" id="GO:0009306">
    <property type="term" value="P:protein secretion"/>
    <property type="evidence" value="ECO:0007669"/>
    <property type="project" value="TreeGrafter"/>
</dbReference>
<dbReference type="GO" id="GO:0005783">
    <property type="term" value="C:endoplasmic reticulum"/>
    <property type="evidence" value="ECO:0007669"/>
    <property type="project" value="TreeGrafter"/>
</dbReference>